<evidence type="ECO:0000256" key="2">
    <source>
        <dbReference type="SAM" id="MobiDB-lite"/>
    </source>
</evidence>
<reference evidence="4" key="1">
    <citation type="journal article" date="2021" name="PeerJ">
        <title>Extensive microbial diversity within the chicken gut microbiome revealed by metagenomics and culture.</title>
        <authorList>
            <person name="Gilroy R."/>
            <person name="Ravi A."/>
            <person name="Getino M."/>
            <person name="Pursley I."/>
            <person name="Horton D.L."/>
            <person name="Alikhan N.F."/>
            <person name="Baker D."/>
            <person name="Gharbi K."/>
            <person name="Hall N."/>
            <person name="Watson M."/>
            <person name="Adriaenssens E.M."/>
            <person name="Foster-Nyarko E."/>
            <person name="Jarju S."/>
            <person name="Secka A."/>
            <person name="Antonio M."/>
            <person name="Oren A."/>
            <person name="Chaudhuri R.R."/>
            <person name="La Ragione R."/>
            <person name="Hildebrand F."/>
            <person name="Pallen M.J."/>
        </authorList>
    </citation>
    <scope>NUCLEOTIDE SEQUENCE</scope>
    <source>
        <strain evidence="4">ChiBcec1-1093</strain>
    </source>
</reference>
<evidence type="ECO:0000313" key="4">
    <source>
        <dbReference type="EMBL" id="HIZ79970.1"/>
    </source>
</evidence>
<dbReference type="PROSITE" id="PS50164">
    <property type="entry name" value="GIY_YIG"/>
    <property type="match status" value="1"/>
</dbReference>
<evidence type="ECO:0000256" key="1">
    <source>
        <dbReference type="ARBA" id="ARBA00007435"/>
    </source>
</evidence>
<sequence length="107" mass="12384">MNYTYLLKCADGTLYCGWTNCLEKRVEAHNSGKGAKYTRSRRPVTLVYYEEFATKEEAMSRERAIKKLTRGEKERLIEKMAIQRNRLPVPDCQESPPASSQERRPGP</sequence>
<feature type="region of interest" description="Disordered" evidence="2">
    <location>
        <begin position="84"/>
        <end position="107"/>
    </location>
</feature>
<dbReference type="Gene3D" id="3.40.1440.10">
    <property type="entry name" value="GIY-YIG endonuclease"/>
    <property type="match status" value="1"/>
</dbReference>
<name>A0A9D2K5K6_9FIRM</name>
<dbReference type="Proteomes" id="UP000824101">
    <property type="component" value="Unassembled WGS sequence"/>
</dbReference>
<evidence type="ECO:0000259" key="3">
    <source>
        <dbReference type="PROSITE" id="PS50164"/>
    </source>
</evidence>
<comment type="similarity">
    <text evidence="1">Belongs to the UPF0213 family.</text>
</comment>
<evidence type="ECO:0000313" key="5">
    <source>
        <dbReference type="Proteomes" id="UP000824101"/>
    </source>
</evidence>
<dbReference type="AlphaFoldDB" id="A0A9D2K5K6"/>
<comment type="caution">
    <text evidence="4">The sequence shown here is derived from an EMBL/GenBank/DDBJ whole genome shotgun (WGS) entry which is preliminary data.</text>
</comment>
<accession>A0A9D2K5K6</accession>
<dbReference type="SUPFAM" id="SSF82771">
    <property type="entry name" value="GIY-YIG endonuclease"/>
    <property type="match status" value="1"/>
</dbReference>
<dbReference type="Pfam" id="PF01541">
    <property type="entry name" value="GIY-YIG"/>
    <property type="match status" value="1"/>
</dbReference>
<dbReference type="CDD" id="cd10456">
    <property type="entry name" value="GIY-YIG_UPF0213"/>
    <property type="match status" value="1"/>
</dbReference>
<organism evidence="4 5">
    <name type="scientific">Candidatus Lachnoclostridium stercorigallinarum</name>
    <dbReference type="NCBI Taxonomy" id="2838634"/>
    <lineage>
        <taxon>Bacteria</taxon>
        <taxon>Bacillati</taxon>
        <taxon>Bacillota</taxon>
        <taxon>Clostridia</taxon>
        <taxon>Lachnospirales</taxon>
        <taxon>Lachnospiraceae</taxon>
    </lineage>
</organism>
<reference evidence="4" key="2">
    <citation type="submission" date="2021-04" db="EMBL/GenBank/DDBJ databases">
        <authorList>
            <person name="Gilroy R."/>
        </authorList>
    </citation>
    <scope>NUCLEOTIDE SEQUENCE</scope>
    <source>
        <strain evidence="4">ChiBcec1-1093</strain>
    </source>
</reference>
<dbReference type="PANTHER" id="PTHR34477">
    <property type="entry name" value="UPF0213 PROTEIN YHBQ"/>
    <property type="match status" value="1"/>
</dbReference>
<gene>
    <name evidence="4" type="ORF">IAA17_09320</name>
</gene>
<dbReference type="InterPro" id="IPR050190">
    <property type="entry name" value="UPF0213_domain"/>
</dbReference>
<proteinExistence type="inferred from homology"/>
<dbReference type="InterPro" id="IPR035901">
    <property type="entry name" value="GIY-YIG_endonuc_sf"/>
</dbReference>
<dbReference type="PANTHER" id="PTHR34477:SF1">
    <property type="entry name" value="UPF0213 PROTEIN YHBQ"/>
    <property type="match status" value="1"/>
</dbReference>
<dbReference type="InterPro" id="IPR000305">
    <property type="entry name" value="GIY-YIG_endonuc"/>
</dbReference>
<protein>
    <submittedName>
        <fullName evidence="4">GIY-YIG nuclease family protein</fullName>
    </submittedName>
</protein>
<feature type="domain" description="GIY-YIG" evidence="3">
    <location>
        <begin position="1"/>
        <end position="75"/>
    </location>
</feature>
<dbReference type="EMBL" id="DXBC01000148">
    <property type="protein sequence ID" value="HIZ79970.1"/>
    <property type="molecule type" value="Genomic_DNA"/>
</dbReference>